<comment type="caution">
    <text evidence="2">The sequence shown here is derived from an EMBL/GenBank/DDBJ whole genome shotgun (WGS) entry which is preliminary data.</text>
</comment>
<feature type="chain" id="PRO_5003746147" description="Secreted protein" evidence="1">
    <location>
        <begin position="24"/>
        <end position="117"/>
    </location>
</feature>
<sequence length="117" mass="12809">MRFSLFAFGSLILVKLMPAALLAAETNTTIESATAATSAGCLQAPGRTRACPHKLYRAMQLPGMTAPALRCICVTDFAPLLTEPETPEQRLAQLRLKQQLSAHLQHDVEPVLQIIRR</sequence>
<dbReference type="Proteomes" id="UP000012043">
    <property type="component" value="Unassembled WGS sequence"/>
</dbReference>
<dbReference type="PATRIC" id="fig|1197174.4.peg.1833"/>
<dbReference type="EMBL" id="ALAB01000025">
    <property type="protein sequence ID" value="EJI85295.1"/>
    <property type="molecule type" value="Genomic_DNA"/>
</dbReference>
<reference evidence="2 3" key="1">
    <citation type="journal article" date="2012" name="J. Bacteriol.">
        <title>Genome Sequence of Pectin-Degrading Alishewanella aestuarii Strain B11T, Isolated from Tidal Flat Sediment.</title>
        <authorList>
            <person name="Jung J."/>
            <person name="Choi S."/>
            <person name="Chun J."/>
            <person name="Park W."/>
        </authorList>
    </citation>
    <scope>NUCLEOTIDE SEQUENCE [LARGE SCALE GENOMIC DNA]</scope>
    <source>
        <strain evidence="2 3">B11</strain>
    </source>
</reference>
<keyword evidence="1" id="KW-0732">Signal</keyword>
<gene>
    <name evidence="2" type="ORF">AEST_18740</name>
</gene>
<evidence type="ECO:0000313" key="3">
    <source>
        <dbReference type="Proteomes" id="UP000012043"/>
    </source>
</evidence>
<accession>J1YBR2</accession>
<feature type="signal peptide" evidence="1">
    <location>
        <begin position="1"/>
        <end position="23"/>
    </location>
</feature>
<dbReference type="AlphaFoldDB" id="J1YBR2"/>
<organism evidence="2 3">
    <name type="scientific">Alishewanella aestuarii B11</name>
    <dbReference type="NCBI Taxonomy" id="1197174"/>
    <lineage>
        <taxon>Bacteria</taxon>
        <taxon>Pseudomonadati</taxon>
        <taxon>Pseudomonadota</taxon>
        <taxon>Gammaproteobacteria</taxon>
        <taxon>Alteromonadales</taxon>
        <taxon>Alteromonadaceae</taxon>
        <taxon>Alishewanella</taxon>
    </lineage>
</organism>
<evidence type="ECO:0008006" key="4">
    <source>
        <dbReference type="Google" id="ProtNLM"/>
    </source>
</evidence>
<name>J1YBR2_9ALTE</name>
<proteinExistence type="predicted"/>
<keyword evidence="3" id="KW-1185">Reference proteome</keyword>
<evidence type="ECO:0000256" key="1">
    <source>
        <dbReference type="SAM" id="SignalP"/>
    </source>
</evidence>
<evidence type="ECO:0000313" key="2">
    <source>
        <dbReference type="EMBL" id="EJI85295.1"/>
    </source>
</evidence>
<protein>
    <recommendedName>
        <fullName evidence="4">Secreted protein</fullName>
    </recommendedName>
</protein>
<dbReference type="RefSeq" id="WP_008608649.1">
    <property type="nucleotide sequence ID" value="NZ_ALAB01000025.1"/>
</dbReference>